<feature type="transmembrane region" description="Helical" evidence="2">
    <location>
        <begin position="52"/>
        <end position="79"/>
    </location>
</feature>
<evidence type="ECO:0000256" key="2">
    <source>
        <dbReference type="SAM" id="Phobius"/>
    </source>
</evidence>
<keyword evidence="2" id="KW-1133">Transmembrane helix</keyword>
<dbReference type="EMBL" id="CAJNYU010000325">
    <property type="protein sequence ID" value="CAF3349318.1"/>
    <property type="molecule type" value="Genomic_DNA"/>
</dbReference>
<reference evidence="3" key="1">
    <citation type="submission" date="2021-02" db="EMBL/GenBank/DDBJ databases">
        <authorList>
            <person name="Nowell W R."/>
        </authorList>
    </citation>
    <scope>NUCLEOTIDE SEQUENCE</scope>
</reference>
<accession>A0A817W098</accession>
<name>A0A817W098_9BILA</name>
<evidence type="ECO:0000313" key="3">
    <source>
        <dbReference type="EMBL" id="CAF3349318.1"/>
    </source>
</evidence>
<evidence type="ECO:0000256" key="1">
    <source>
        <dbReference type="SAM" id="MobiDB-lite"/>
    </source>
</evidence>
<keyword evidence="2" id="KW-0812">Transmembrane</keyword>
<protein>
    <submittedName>
        <fullName evidence="3">Uncharacterized protein</fullName>
    </submittedName>
</protein>
<feature type="compositionally biased region" description="Basic and acidic residues" evidence="1">
    <location>
        <begin position="1"/>
        <end position="14"/>
    </location>
</feature>
<feature type="region of interest" description="Disordered" evidence="1">
    <location>
        <begin position="1"/>
        <end position="31"/>
    </location>
</feature>
<dbReference type="Proteomes" id="UP000663869">
    <property type="component" value="Unassembled WGS sequence"/>
</dbReference>
<sequence>MDKTNETIETRYDVPNKSQSSSSSRRPTKQQQHNNFIANLRRFFKTQKYTKTLLTVFLASLTLIIMSLVALAIILPLVLQKQSLTTASCVLPYVRSSSTGNCVNILIDFNNCGADGNICLSNYTSCSGGLCSTVPVIQLTSYTSIWTGAINGPSDDDTFNMTLPFDIQVYTTTSSFIQLTTNGVICLSTCSDAWLETALPSSYFGAAVLPYWDDLFIDSKTWQGIYYASQGTTPTRTLVLEYYTSRYGSPSEYYHFQVKFFEATPAVVQFIYYDAFDTGASCTVGVQGTSEMIFLQILISVVCVSSYVPTPSQACVNVIIEFHNCGTVGHVCPNTNLSCSASVCSTDPSIQLPNPHTGISGSSGASIDDIIYPDSLPFSITLCGTTTNQVTVTSTDVLCLRGCSTAFTETALPKSLFNGTTVFLLCDDLYIYADTSQGIYYQADSQASNRTLTFEYYMSHYSQPTQLYQFRVKFFETAPGIVQFKFFYDVDGDSSCTVGVQNSYSGPFMQYSYNQTNSVHPNMTLTFNTNLGAYTHTAAC</sequence>
<proteinExistence type="predicted"/>
<keyword evidence="2" id="KW-0472">Membrane</keyword>
<dbReference type="AlphaFoldDB" id="A0A817W098"/>
<gene>
    <name evidence="3" type="ORF">FME351_LOCUS4335</name>
</gene>
<comment type="caution">
    <text evidence="3">The sequence shown here is derived from an EMBL/GenBank/DDBJ whole genome shotgun (WGS) entry which is preliminary data.</text>
</comment>
<organism evidence="3 4">
    <name type="scientific">Rotaria socialis</name>
    <dbReference type="NCBI Taxonomy" id="392032"/>
    <lineage>
        <taxon>Eukaryota</taxon>
        <taxon>Metazoa</taxon>
        <taxon>Spiralia</taxon>
        <taxon>Gnathifera</taxon>
        <taxon>Rotifera</taxon>
        <taxon>Eurotatoria</taxon>
        <taxon>Bdelloidea</taxon>
        <taxon>Philodinida</taxon>
        <taxon>Philodinidae</taxon>
        <taxon>Rotaria</taxon>
    </lineage>
</organism>
<evidence type="ECO:0000313" key="4">
    <source>
        <dbReference type="Proteomes" id="UP000663869"/>
    </source>
</evidence>